<keyword evidence="3" id="KW-1185">Reference proteome</keyword>
<dbReference type="OrthoDB" id="3132747at2759"/>
<evidence type="ECO:0000313" key="3">
    <source>
        <dbReference type="Proteomes" id="UP000193986"/>
    </source>
</evidence>
<name>A0A1Y2AZN6_9TREE</name>
<dbReference type="EMBL" id="MCFC01000035">
    <property type="protein sequence ID" value="ORY27934.1"/>
    <property type="molecule type" value="Genomic_DNA"/>
</dbReference>
<feature type="domain" description="Tet-like 2OG-Fe(II) oxygenase" evidence="1">
    <location>
        <begin position="166"/>
        <end position="355"/>
    </location>
</feature>
<sequence length="402" mass="45196">MDDKIRSKQNQLMSKRLLHLEDSMSKSQKRRCRRRRSMAKASAYIELPKLTAQLADTSQSLVVLSHLAEVDLPKFRVLKVCHSQSRLEKIRSLEALNGDRPMGCITLDEAKQHLDVTIVKDGFSVLWDEEQGTCVGVISFRNLNKLDEVERDKTIRLFEVLDKVCATTNNLAKTNGAKCLGRMHAWGWSPSFAPSKAVKRYKPAPGSDKTQKWDELAGGEIEEVAAHLETRFRKTYRCGFEAVKTTAEEHHVVPFSASNPNCSKLQAGPNSLTVTKNGFSNRQHQDHDLSPYTFGMFFAGNATDGRFNGDVHGGNGKVIGGEFFWGGYGIVVGTAADDEFVELMWRGPQDFHGTLACRLGDGQSWKNVSRWGCSMQMTKAYRQRSLKYMDHKGQFPEELIDD</sequence>
<dbReference type="InParanoid" id="A0A1Y2AZN6"/>
<accession>A0A1Y2AZN6</accession>
<dbReference type="Pfam" id="PF20515">
    <property type="entry name" value="2OG-FeII_Oxy_6"/>
    <property type="match status" value="1"/>
</dbReference>
<evidence type="ECO:0000259" key="1">
    <source>
        <dbReference type="Pfam" id="PF20515"/>
    </source>
</evidence>
<evidence type="ECO:0000313" key="2">
    <source>
        <dbReference type="EMBL" id="ORY27934.1"/>
    </source>
</evidence>
<dbReference type="Proteomes" id="UP000193986">
    <property type="component" value="Unassembled WGS sequence"/>
</dbReference>
<reference evidence="2 3" key="1">
    <citation type="submission" date="2016-07" db="EMBL/GenBank/DDBJ databases">
        <title>Pervasive Adenine N6-methylation of Active Genes in Fungi.</title>
        <authorList>
            <consortium name="DOE Joint Genome Institute"/>
            <person name="Mondo S.J."/>
            <person name="Dannebaum R.O."/>
            <person name="Kuo R.C."/>
            <person name="Labutti K."/>
            <person name="Haridas S."/>
            <person name="Kuo A."/>
            <person name="Salamov A."/>
            <person name="Ahrendt S.R."/>
            <person name="Lipzen A."/>
            <person name="Sullivan W."/>
            <person name="Andreopoulos W.B."/>
            <person name="Clum A."/>
            <person name="Lindquist E."/>
            <person name="Daum C."/>
            <person name="Ramamoorthy G.K."/>
            <person name="Gryganskyi A."/>
            <person name="Culley D."/>
            <person name="Magnuson J.K."/>
            <person name="James T.Y."/>
            <person name="O'Malley M.A."/>
            <person name="Stajich J.E."/>
            <person name="Spatafora J.W."/>
            <person name="Visel A."/>
            <person name="Grigoriev I.V."/>
        </authorList>
    </citation>
    <scope>NUCLEOTIDE SEQUENCE [LARGE SCALE GENOMIC DNA]</scope>
    <source>
        <strain evidence="2 3">68-887.2</strain>
    </source>
</reference>
<comment type="caution">
    <text evidence="2">The sequence shown here is derived from an EMBL/GenBank/DDBJ whole genome shotgun (WGS) entry which is preliminary data.</text>
</comment>
<proteinExistence type="predicted"/>
<protein>
    <recommendedName>
        <fullName evidence="1">Tet-like 2OG-Fe(II) oxygenase domain-containing protein</fullName>
    </recommendedName>
</protein>
<dbReference type="InterPro" id="IPR046798">
    <property type="entry name" value="2OG-FeII_Oxy_6"/>
</dbReference>
<organism evidence="2 3">
    <name type="scientific">Naematelia encephala</name>
    <dbReference type="NCBI Taxonomy" id="71784"/>
    <lineage>
        <taxon>Eukaryota</taxon>
        <taxon>Fungi</taxon>
        <taxon>Dikarya</taxon>
        <taxon>Basidiomycota</taxon>
        <taxon>Agaricomycotina</taxon>
        <taxon>Tremellomycetes</taxon>
        <taxon>Tremellales</taxon>
        <taxon>Naemateliaceae</taxon>
        <taxon>Naematelia</taxon>
    </lineage>
</organism>
<dbReference type="AlphaFoldDB" id="A0A1Y2AZN6"/>
<gene>
    <name evidence="2" type="ORF">BCR39DRAFT_589011</name>
</gene>